<dbReference type="HOGENOM" id="CLU_1701732_0_0_11"/>
<dbReference type="eggNOG" id="COG1247">
    <property type="taxonomic scope" value="Bacteria"/>
</dbReference>
<dbReference type="Pfam" id="PF00583">
    <property type="entry name" value="Acetyltransf_1"/>
    <property type="match status" value="1"/>
</dbReference>
<dbReference type="CDD" id="cd04301">
    <property type="entry name" value="NAT_SF"/>
    <property type="match status" value="1"/>
</dbReference>
<dbReference type="Proteomes" id="UP000001382">
    <property type="component" value="Chromosome"/>
</dbReference>
<evidence type="ECO:0000313" key="2">
    <source>
        <dbReference type="EMBL" id="ADB77269.1"/>
    </source>
</evidence>
<evidence type="ECO:0000259" key="1">
    <source>
        <dbReference type="PROSITE" id="PS51186"/>
    </source>
</evidence>
<proteinExistence type="predicted"/>
<dbReference type="InterPro" id="IPR000182">
    <property type="entry name" value="GNAT_dom"/>
</dbReference>
<name>D2S5L3_GEOOG</name>
<dbReference type="GO" id="GO:0016747">
    <property type="term" value="F:acyltransferase activity, transferring groups other than amino-acyl groups"/>
    <property type="evidence" value="ECO:0007669"/>
    <property type="project" value="InterPro"/>
</dbReference>
<reference evidence="3" key="2">
    <citation type="submission" date="2010-01" db="EMBL/GenBank/DDBJ databases">
        <title>The complete genome of Geodermatophilus obscurus DSM 43160.</title>
        <authorList>
            <consortium name="US DOE Joint Genome Institute (JGI-PGF)"/>
            <person name="Lucas S."/>
            <person name="Copeland A."/>
            <person name="Lapidus A."/>
            <person name="Glavina del Rio T."/>
            <person name="Dalin E."/>
            <person name="Tice H."/>
            <person name="Bruce D."/>
            <person name="Goodwin L."/>
            <person name="Pitluck S."/>
            <person name="Kyrpides N."/>
            <person name="Mavromatis K."/>
            <person name="Ivanova N."/>
            <person name="Munk A.C."/>
            <person name="Brettin T."/>
            <person name="Detter J.C."/>
            <person name="Han C."/>
            <person name="Larimer F."/>
            <person name="Land M."/>
            <person name="Hauser L."/>
            <person name="Markowitz V."/>
            <person name="Cheng J.-F."/>
            <person name="Hugenholtz P."/>
            <person name="Woyke T."/>
            <person name="Wu D."/>
            <person name="Jando M."/>
            <person name="Schneider S."/>
            <person name="Klenk H.-P."/>
            <person name="Eisen J.A."/>
        </authorList>
    </citation>
    <scope>NUCLEOTIDE SEQUENCE [LARGE SCALE GENOMIC DNA]</scope>
    <source>
        <strain evidence="3">ATCC 25078 / DSM 43160 / JCM 3152 / KCC A-0152 / KCTC 9177 / NBRC 13315 / NRRL B-3577 / G-20</strain>
    </source>
</reference>
<dbReference type="RefSeq" id="WP_012950693.1">
    <property type="nucleotide sequence ID" value="NZ_BAABTB010000006.1"/>
</dbReference>
<gene>
    <name evidence="2" type="ordered locus">Gobs_4724</name>
</gene>
<accession>D2S5L3</accession>
<keyword evidence="2" id="KW-0808">Transferase</keyword>
<dbReference type="AlphaFoldDB" id="D2S5L3"/>
<dbReference type="Gene3D" id="3.40.630.30">
    <property type="match status" value="1"/>
</dbReference>
<dbReference type="KEGG" id="gob:Gobs_4724"/>
<dbReference type="InterPro" id="IPR016181">
    <property type="entry name" value="Acyl_CoA_acyltransferase"/>
</dbReference>
<organism evidence="2 3">
    <name type="scientific">Geodermatophilus obscurus (strain ATCC 25078 / DSM 43160 / JCM 3152 / CCUG 61914 / KCC A-0152 / KCTC 9177 / NBRC 13315 / NRRL B-3577 / G-20)</name>
    <dbReference type="NCBI Taxonomy" id="526225"/>
    <lineage>
        <taxon>Bacteria</taxon>
        <taxon>Bacillati</taxon>
        <taxon>Actinomycetota</taxon>
        <taxon>Actinomycetes</taxon>
        <taxon>Geodermatophilales</taxon>
        <taxon>Geodermatophilaceae</taxon>
        <taxon>Geodermatophilus</taxon>
    </lineage>
</organism>
<protein>
    <submittedName>
        <fullName evidence="2">GCN5-related N-acetyltransferase</fullName>
    </submittedName>
</protein>
<feature type="domain" description="N-acetyltransferase" evidence="1">
    <location>
        <begin position="12"/>
        <end position="154"/>
    </location>
</feature>
<evidence type="ECO:0000313" key="3">
    <source>
        <dbReference type="Proteomes" id="UP000001382"/>
    </source>
</evidence>
<dbReference type="PROSITE" id="PS51186">
    <property type="entry name" value="GNAT"/>
    <property type="match status" value="1"/>
</dbReference>
<reference evidence="2 3" key="1">
    <citation type="journal article" date="2010" name="Stand. Genomic Sci.">
        <title>Complete genome sequence of Geodermatophilus obscurus type strain (G-20).</title>
        <authorList>
            <person name="Ivanova N."/>
            <person name="Sikorski J."/>
            <person name="Jando M."/>
            <person name="Munk C."/>
            <person name="Lapidus A."/>
            <person name="Glavina Del Rio T."/>
            <person name="Copeland A."/>
            <person name="Tice H."/>
            <person name="Cheng J.-F."/>
            <person name="Lucas S."/>
            <person name="Chen F."/>
            <person name="Nolan M."/>
            <person name="Bruce D."/>
            <person name="Goodwin L."/>
            <person name="Pitluck S."/>
            <person name="Mavromatis K."/>
            <person name="Mikhailova N."/>
            <person name="Pati A."/>
            <person name="Chen A."/>
            <person name="Palaniappan K."/>
            <person name="Land M."/>
            <person name="Hauser L."/>
            <person name="Chang Y.-J."/>
            <person name="Jeffries C.D."/>
            <person name="Meincke L."/>
            <person name="Brettin T."/>
            <person name="Detter J.C."/>
            <person name="Detter J.C."/>
            <person name="Rohde M."/>
            <person name="Goeker M."/>
            <person name="Bristow J."/>
            <person name="Eisen J.A."/>
            <person name="Markowitz V."/>
            <person name="Hugenholtz P."/>
            <person name="Kyrpides N.C."/>
            <person name="Klenk H.-P."/>
        </authorList>
    </citation>
    <scope>NUCLEOTIDE SEQUENCE [LARGE SCALE GENOMIC DNA]</scope>
    <source>
        <strain evidence="3">ATCC 25078 / DSM 43160 / JCM 3152 / KCC A-0152 / KCTC 9177 / NBRC 13315 / NRRL B-3577 / G-20</strain>
    </source>
</reference>
<dbReference type="STRING" id="526225.Gobs_4724"/>
<dbReference type="EMBL" id="CP001867">
    <property type="protein sequence ID" value="ADB77269.1"/>
    <property type="molecule type" value="Genomic_DNA"/>
</dbReference>
<dbReference type="SUPFAM" id="SSF55729">
    <property type="entry name" value="Acyl-CoA N-acyltransferases (Nat)"/>
    <property type="match status" value="1"/>
</dbReference>
<keyword evidence="3" id="KW-1185">Reference proteome</keyword>
<sequence>MTRARPQLSADIAVAPLTAEDWPAVREIYAQGIATGHATFEADPPSWEVFDASRLPDHRLIALDGGGRVVGWAAVSPVPARAVYAGVVEHSAYVAPAGRGHGIGRLLMEELIVSTEAADIWTIQSSVFPRTSPASACTRPSALGYSEPVSASPG</sequence>